<organism evidence="2 3">
    <name type="scientific">Streptomyces venezuelae</name>
    <dbReference type="NCBI Taxonomy" id="54571"/>
    <lineage>
        <taxon>Bacteria</taxon>
        <taxon>Bacillati</taxon>
        <taxon>Actinomycetota</taxon>
        <taxon>Actinomycetes</taxon>
        <taxon>Kitasatosporales</taxon>
        <taxon>Streptomycetaceae</taxon>
        <taxon>Streptomyces</taxon>
    </lineage>
</organism>
<evidence type="ECO:0000313" key="3">
    <source>
        <dbReference type="Proteomes" id="UP000324101"/>
    </source>
</evidence>
<dbReference type="RefSeq" id="WP_053613050.1">
    <property type="nucleotide sequence ID" value="NZ_CP029189.1"/>
</dbReference>
<evidence type="ECO:0000313" key="2">
    <source>
        <dbReference type="EMBL" id="QES57874.1"/>
    </source>
</evidence>
<feature type="compositionally biased region" description="Basic and acidic residues" evidence="1">
    <location>
        <begin position="1"/>
        <end position="14"/>
    </location>
</feature>
<accession>A0A5P2DRQ3</accession>
<evidence type="ECO:0000256" key="1">
    <source>
        <dbReference type="SAM" id="MobiDB-lite"/>
    </source>
</evidence>
<dbReference type="Pfam" id="PF12900">
    <property type="entry name" value="Pyridox_ox_2"/>
    <property type="match status" value="1"/>
</dbReference>
<sequence length="167" mass="18542">MDHETARRPDHRPAPDPARSTEQLDRSEALRLLGTVSLGRIVFTHQALPAIRPMSHIVDGEDVLVQLDEGASHASLVAMPGEPGIVLAYEADAIDPDTHLGWSVVVVGYTELVVNRDEAERLAALLDPWRNEAMPRILRIRSELVTGFRLWPEPRPIPAAGEVRPRF</sequence>
<dbReference type="InterPro" id="IPR012349">
    <property type="entry name" value="Split_barrel_FMN-bd"/>
</dbReference>
<dbReference type="Proteomes" id="UP000324101">
    <property type="component" value="Chromosome"/>
</dbReference>
<dbReference type="AlphaFoldDB" id="A0A5P2DRQ3"/>
<dbReference type="InterPro" id="IPR024747">
    <property type="entry name" value="Pyridox_Oxase-rel"/>
</dbReference>
<dbReference type="OrthoDB" id="3212118at2"/>
<dbReference type="EMBL" id="CP029189">
    <property type="protein sequence ID" value="QES57874.1"/>
    <property type="molecule type" value="Genomic_DNA"/>
</dbReference>
<dbReference type="Gene3D" id="2.30.110.10">
    <property type="entry name" value="Electron Transport, Fmn-binding Protein, Chain A"/>
    <property type="match status" value="1"/>
</dbReference>
<reference evidence="2 3" key="1">
    <citation type="submission" date="2018-05" db="EMBL/GenBank/DDBJ databases">
        <title>Streptomyces venezuelae.</title>
        <authorList>
            <person name="Kim W."/>
            <person name="Lee N."/>
            <person name="Cho B.-K."/>
        </authorList>
    </citation>
    <scope>NUCLEOTIDE SEQUENCE [LARGE SCALE GENOMIC DNA]</scope>
    <source>
        <strain evidence="2 3">ATCC 21018</strain>
    </source>
</reference>
<dbReference type="GeneID" id="86958331"/>
<feature type="region of interest" description="Disordered" evidence="1">
    <location>
        <begin position="1"/>
        <end position="24"/>
    </location>
</feature>
<dbReference type="SUPFAM" id="SSF50475">
    <property type="entry name" value="FMN-binding split barrel"/>
    <property type="match status" value="1"/>
</dbReference>
<proteinExistence type="predicted"/>
<gene>
    <name evidence="2" type="ORF">DEJ51_30055</name>
</gene>
<protein>
    <submittedName>
        <fullName evidence="2">Pyridoxamine 5'-phosphate oxidase family protein</fullName>
    </submittedName>
</protein>
<name>A0A5P2DRQ3_STRVZ</name>